<dbReference type="Proteomes" id="UP000183076">
    <property type="component" value="Unassembled WGS sequence"/>
</dbReference>
<dbReference type="STRING" id="60137.SAMN04488041_103146"/>
<protein>
    <submittedName>
        <fullName evidence="1">Uncharacterized protein</fullName>
    </submittedName>
</protein>
<dbReference type="GeneID" id="94021263"/>
<gene>
    <name evidence="1" type="ORF">SAMN04488041_103146</name>
</gene>
<name>A0A1H2W485_9RHOB</name>
<evidence type="ECO:0000313" key="1">
    <source>
        <dbReference type="EMBL" id="SDW75335.1"/>
    </source>
</evidence>
<proteinExistence type="predicted"/>
<dbReference type="RefSeq" id="WP_074635301.1">
    <property type="nucleotide sequence ID" value="NZ_CP160849.1"/>
</dbReference>
<accession>A0A1H2W485</accession>
<evidence type="ECO:0000313" key="2">
    <source>
        <dbReference type="Proteomes" id="UP000183076"/>
    </source>
</evidence>
<dbReference type="EMBL" id="FNNB01000003">
    <property type="protein sequence ID" value="SDW75335.1"/>
    <property type="molecule type" value="Genomic_DNA"/>
</dbReference>
<sequence>MIDPTHFAEGRHVKFLAENGVVFEICTADPNLPFPEIVAATIADALNAKSKQETFHDEV</sequence>
<organism evidence="1 2">
    <name type="scientific">Sulfitobacter pontiacus</name>
    <dbReference type="NCBI Taxonomy" id="60137"/>
    <lineage>
        <taxon>Bacteria</taxon>
        <taxon>Pseudomonadati</taxon>
        <taxon>Pseudomonadota</taxon>
        <taxon>Alphaproteobacteria</taxon>
        <taxon>Rhodobacterales</taxon>
        <taxon>Roseobacteraceae</taxon>
        <taxon>Sulfitobacter</taxon>
    </lineage>
</organism>
<reference evidence="2" key="1">
    <citation type="submission" date="2016-10" db="EMBL/GenBank/DDBJ databases">
        <authorList>
            <person name="Varghese N."/>
            <person name="Submissions S."/>
        </authorList>
    </citation>
    <scope>NUCLEOTIDE SEQUENCE [LARGE SCALE GENOMIC DNA]</scope>
    <source>
        <strain evidence="2">DSM 10014</strain>
    </source>
</reference>
<dbReference type="AlphaFoldDB" id="A0A1H2W485"/>